<organism evidence="1 2">
    <name type="scientific">Pseudoduganella ginsengisoli</name>
    <dbReference type="NCBI Taxonomy" id="1462440"/>
    <lineage>
        <taxon>Bacteria</taxon>
        <taxon>Pseudomonadati</taxon>
        <taxon>Pseudomonadota</taxon>
        <taxon>Betaproteobacteria</taxon>
        <taxon>Burkholderiales</taxon>
        <taxon>Oxalobacteraceae</taxon>
        <taxon>Telluria group</taxon>
        <taxon>Pseudoduganella</taxon>
    </lineage>
</organism>
<dbReference type="RefSeq" id="WP_155439490.1">
    <property type="nucleotide sequence ID" value="NZ_WNLA01000007.1"/>
</dbReference>
<dbReference type="Proteomes" id="UP000484015">
    <property type="component" value="Unassembled WGS sequence"/>
</dbReference>
<comment type="caution">
    <text evidence="1">The sequence shown here is derived from an EMBL/GenBank/DDBJ whole genome shotgun (WGS) entry which is preliminary data.</text>
</comment>
<dbReference type="OrthoDB" id="8754717at2"/>
<sequence length="263" mass="27709">MWQGKRARAVLFVALRSDMLEWALRKGGRWDAQGSLPLPADGGGMAGVAGALRQLATRWGDGVASSPGEVRVVVADYWLRTATLPWNRALQRDVEAAAYVQAQLAAAGHALEPGDVVRHGDGLPGRPVLAVVYPVALWAALADLQRELGAAVTSVLPCSVLAWTCLPRRGWLQPAMLGVSDGVLAMLLRGAGSELQEVTVRQGGKPMVTILRQRALMREAGAVAAAELPVVDLAPGEPVPAHSGQHVIWPRHPAAAASHTATP</sequence>
<evidence type="ECO:0000313" key="2">
    <source>
        <dbReference type="Proteomes" id="UP000484015"/>
    </source>
</evidence>
<protein>
    <submittedName>
        <fullName evidence="1">Uncharacterized protein</fullName>
    </submittedName>
</protein>
<accession>A0A6L6PZW9</accession>
<reference evidence="1 2" key="1">
    <citation type="submission" date="2019-11" db="EMBL/GenBank/DDBJ databases">
        <title>Type strains purchased from KCTC, JCM and DSMZ.</title>
        <authorList>
            <person name="Lu H."/>
        </authorList>
    </citation>
    <scope>NUCLEOTIDE SEQUENCE [LARGE SCALE GENOMIC DNA]</scope>
    <source>
        <strain evidence="1 2">KCTC 42409</strain>
    </source>
</reference>
<proteinExistence type="predicted"/>
<evidence type="ECO:0000313" key="1">
    <source>
        <dbReference type="EMBL" id="MTW03117.1"/>
    </source>
</evidence>
<keyword evidence="2" id="KW-1185">Reference proteome</keyword>
<dbReference type="EMBL" id="WNLA01000007">
    <property type="protein sequence ID" value="MTW03117.1"/>
    <property type="molecule type" value="Genomic_DNA"/>
</dbReference>
<name>A0A6L6PZW9_9BURK</name>
<gene>
    <name evidence="1" type="ORF">GM668_13585</name>
</gene>
<dbReference type="AlphaFoldDB" id="A0A6L6PZW9"/>